<evidence type="ECO:0000256" key="1">
    <source>
        <dbReference type="ARBA" id="ARBA00007465"/>
    </source>
</evidence>
<proteinExistence type="inferred from homology"/>
<keyword evidence="4 6" id="KW-0689">Ribosomal protein</keyword>
<protein>
    <recommendedName>
        <fullName evidence="6">Small ribosomal subunit protein uS4</fullName>
    </recommendedName>
</protein>
<dbReference type="InterPro" id="IPR002942">
    <property type="entry name" value="S4_RNA-bd"/>
</dbReference>
<dbReference type="NCBIfam" id="TIGR01018">
    <property type="entry name" value="uS4_arch"/>
    <property type="match status" value="1"/>
</dbReference>
<reference evidence="10 11" key="1">
    <citation type="submission" date="2017-04" db="EMBL/GenBank/DDBJ databases">
        <title>Novel microbial lineages endemic to geothermal iron-oxide mats fill important gaps in the evolutionary history of Archaea.</title>
        <authorList>
            <person name="Jay Z.J."/>
            <person name="Beam J.P."/>
            <person name="Dlakic M."/>
            <person name="Rusch D.B."/>
            <person name="Kozubal M.A."/>
            <person name="Inskeep W.P."/>
        </authorList>
    </citation>
    <scope>NUCLEOTIDE SEQUENCE [LARGE SCALE GENOMIC DNA]</scope>
    <source>
        <strain evidence="10">BE_D</strain>
    </source>
</reference>
<comment type="function">
    <text evidence="6">One of the primary rRNA binding proteins, it binds directly to 16S rRNA where it nucleates assembly of the body of the 30S subunit.</text>
</comment>
<evidence type="ECO:0000259" key="8">
    <source>
        <dbReference type="SMART" id="SM00363"/>
    </source>
</evidence>
<comment type="subunit">
    <text evidence="6">Part of the 30S ribosomal subunit. Contacts protein S5. The interaction surface between S4 and S5 is involved in control of translational fidelity.</text>
</comment>
<dbReference type="GO" id="GO:0042274">
    <property type="term" value="P:ribosomal small subunit biogenesis"/>
    <property type="evidence" value="ECO:0007669"/>
    <property type="project" value="TreeGrafter"/>
</dbReference>
<dbReference type="Pfam" id="PF00163">
    <property type="entry name" value="Ribosomal_S4"/>
    <property type="match status" value="1"/>
</dbReference>
<accession>A0A2R6AK87</accession>
<dbReference type="GO" id="GO:0003735">
    <property type="term" value="F:structural constituent of ribosome"/>
    <property type="evidence" value="ECO:0007669"/>
    <property type="project" value="InterPro"/>
</dbReference>
<dbReference type="SMART" id="SM01390">
    <property type="entry name" value="Ribosomal_S4"/>
    <property type="match status" value="1"/>
</dbReference>
<dbReference type="HAMAP" id="MF_01306_A">
    <property type="entry name" value="Ribosomal_uS4_A"/>
    <property type="match status" value="1"/>
</dbReference>
<evidence type="ECO:0000256" key="5">
    <source>
        <dbReference type="ARBA" id="ARBA00023274"/>
    </source>
</evidence>
<dbReference type="PANTHER" id="PTHR11831:SF5">
    <property type="entry name" value="40S RIBOSOMAL PROTEIN S9"/>
    <property type="match status" value="1"/>
</dbReference>
<organism evidence="10 11">
    <name type="scientific">Candidatus Marsarchaeota G1 archaeon BE_D</name>
    <dbReference type="NCBI Taxonomy" id="1978156"/>
    <lineage>
        <taxon>Archaea</taxon>
        <taxon>Candidatus Marsarchaeota</taxon>
        <taxon>Candidatus Marsarchaeota group 1</taxon>
    </lineage>
</organism>
<dbReference type="InterPro" id="IPR005710">
    <property type="entry name" value="Ribosomal_uS4_euk/arc"/>
</dbReference>
<dbReference type="InterPro" id="IPR018079">
    <property type="entry name" value="Ribosomal_uS4_CS"/>
</dbReference>
<dbReference type="GO" id="GO:0015935">
    <property type="term" value="C:small ribosomal subunit"/>
    <property type="evidence" value="ECO:0007669"/>
    <property type="project" value="InterPro"/>
</dbReference>
<evidence type="ECO:0000256" key="2">
    <source>
        <dbReference type="ARBA" id="ARBA00022730"/>
    </source>
</evidence>
<gene>
    <name evidence="6" type="primary">rps4</name>
    <name evidence="10" type="ORF">B9Q02_00935</name>
</gene>
<keyword evidence="3 6" id="KW-0694">RNA-binding</keyword>
<feature type="domain" description="RNA-binding S4" evidence="8">
    <location>
        <begin position="104"/>
        <end position="166"/>
    </location>
</feature>
<name>A0A2R6AK87_9ARCH</name>
<keyword evidence="2 6" id="KW-0699">rRNA-binding</keyword>
<dbReference type="PROSITE" id="PS50889">
    <property type="entry name" value="S4"/>
    <property type="match status" value="1"/>
</dbReference>
<dbReference type="PANTHER" id="PTHR11831">
    <property type="entry name" value="30S 40S RIBOSOMAL PROTEIN"/>
    <property type="match status" value="1"/>
</dbReference>
<dbReference type="EMBL" id="NEXD01000002">
    <property type="protein sequence ID" value="PSN86763.1"/>
    <property type="molecule type" value="Genomic_DNA"/>
</dbReference>
<dbReference type="InterPro" id="IPR036986">
    <property type="entry name" value="S4_RNA-bd_sf"/>
</dbReference>
<sequence>MGDPRRLKKTWEGPKKPWRATDLREALKLIGEYGLRNKRELYKAQTIARRYRKMARKILGLPEAERAKVEKELVQRLYRLGLIKYENATADSILSLTAKDVLERRLQTIVFRKGYAPTIHAARQMVVHRHITIDDRVVDVPGYFVKADEESRIKIRVTSPFYKVYQQKLQTPSNTQG</sequence>
<evidence type="ECO:0000256" key="7">
    <source>
        <dbReference type="RuleBase" id="RU003699"/>
    </source>
</evidence>
<dbReference type="Gene3D" id="3.10.290.10">
    <property type="entry name" value="RNA-binding S4 domain"/>
    <property type="match status" value="1"/>
</dbReference>
<dbReference type="Pfam" id="PF01479">
    <property type="entry name" value="S4"/>
    <property type="match status" value="1"/>
</dbReference>
<evidence type="ECO:0000259" key="9">
    <source>
        <dbReference type="SMART" id="SM01390"/>
    </source>
</evidence>
<dbReference type="InterPro" id="IPR022801">
    <property type="entry name" value="Ribosomal_uS4"/>
</dbReference>
<dbReference type="CDD" id="cd00165">
    <property type="entry name" value="S4"/>
    <property type="match status" value="1"/>
</dbReference>
<dbReference type="InterPro" id="IPR001912">
    <property type="entry name" value="Ribosomal_uS4_N"/>
</dbReference>
<evidence type="ECO:0000256" key="4">
    <source>
        <dbReference type="ARBA" id="ARBA00022980"/>
    </source>
</evidence>
<dbReference type="GO" id="GO:0019843">
    <property type="term" value="F:rRNA binding"/>
    <property type="evidence" value="ECO:0007669"/>
    <property type="project" value="UniProtKB-UniRule"/>
</dbReference>
<evidence type="ECO:0000313" key="10">
    <source>
        <dbReference type="EMBL" id="PSN86763.1"/>
    </source>
</evidence>
<evidence type="ECO:0000313" key="11">
    <source>
        <dbReference type="Proteomes" id="UP000240569"/>
    </source>
</evidence>
<dbReference type="AlphaFoldDB" id="A0A2R6AK87"/>
<dbReference type="SUPFAM" id="SSF55174">
    <property type="entry name" value="Alpha-L RNA-binding motif"/>
    <property type="match status" value="1"/>
</dbReference>
<keyword evidence="5 6" id="KW-0687">Ribonucleoprotein</keyword>
<comment type="caution">
    <text evidence="10">The sequence shown here is derived from an EMBL/GenBank/DDBJ whole genome shotgun (WGS) entry which is preliminary data.</text>
</comment>
<feature type="domain" description="Small ribosomal subunit protein uS4 N-terminal" evidence="9">
    <location>
        <begin position="5"/>
        <end position="103"/>
    </location>
</feature>
<dbReference type="GO" id="GO:0006412">
    <property type="term" value="P:translation"/>
    <property type="evidence" value="ECO:0007669"/>
    <property type="project" value="UniProtKB-UniRule"/>
</dbReference>
<evidence type="ECO:0000256" key="3">
    <source>
        <dbReference type="ARBA" id="ARBA00022884"/>
    </source>
</evidence>
<dbReference type="SMART" id="SM00363">
    <property type="entry name" value="S4"/>
    <property type="match status" value="1"/>
</dbReference>
<dbReference type="NCBIfam" id="NF003139">
    <property type="entry name" value="PRK04051.1"/>
    <property type="match status" value="1"/>
</dbReference>
<comment type="similarity">
    <text evidence="1 6 7">Belongs to the universal ribosomal protein uS4 family.</text>
</comment>
<dbReference type="Proteomes" id="UP000240569">
    <property type="component" value="Unassembled WGS sequence"/>
</dbReference>
<evidence type="ECO:0000256" key="6">
    <source>
        <dbReference type="HAMAP-Rule" id="MF_01306"/>
    </source>
</evidence>
<dbReference type="PROSITE" id="PS00632">
    <property type="entry name" value="RIBOSOMAL_S4"/>
    <property type="match status" value="1"/>
</dbReference>
<dbReference type="InterPro" id="IPR022802">
    <property type="entry name" value="Ribosomal_uS4_arc"/>
</dbReference>
<comment type="function">
    <text evidence="6">With S5 and S12 plays an important role in translational accuracy.</text>
</comment>